<dbReference type="SUPFAM" id="SSF53187">
    <property type="entry name" value="Zn-dependent exopeptidases"/>
    <property type="match status" value="1"/>
</dbReference>
<reference evidence="12" key="1">
    <citation type="submission" date="2011-04" db="EMBL/GenBank/DDBJ databases">
        <title>The complete genome of Spirochaeta coccoides DSM 17374.</title>
        <authorList>
            <person name="Lucas S."/>
            <person name="Copeland A."/>
            <person name="Lapidus A."/>
            <person name="Bruce D."/>
            <person name="Goodwin L."/>
            <person name="Pitluck S."/>
            <person name="Peters L."/>
            <person name="Kyrpides N."/>
            <person name="Mavromatis K."/>
            <person name="Pagani I."/>
            <person name="Ivanova N."/>
            <person name="Ovchinnikova G."/>
            <person name="Lu M."/>
            <person name="Detter J.C."/>
            <person name="Tapia R."/>
            <person name="Han C."/>
            <person name="Land M."/>
            <person name="Hauser L."/>
            <person name="Markowitz V."/>
            <person name="Cheng J.-F."/>
            <person name="Hugenholtz P."/>
            <person name="Woyke T."/>
            <person name="Wu D."/>
            <person name="Spring S."/>
            <person name="Schroeder M."/>
            <person name="Brambilla E."/>
            <person name="Klenk H.-P."/>
            <person name="Eisen J.A."/>
        </authorList>
    </citation>
    <scope>NUCLEOTIDE SEQUENCE [LARGE SCALE GENOMIC DNA]</scope>
    <source>
        <strain evidence="12">ATCC BAA-1237 / DSM 17374 / SPN1</strain>
    </source>
</reference>
<sequence>MDAYSFLPLGFLADLRALLRIPSVYDGATSDAARPYGAAVADAFAYVLGMGRRDGFSVAEYDGHVVSISLPGTGEGRIDVISHVDVVEPGTGWSRNPFGAEIEGDILYGRGTQDMKAPFLVTYYTLKAIKEAGIHPKRELRLVIGGDEERTMDDMVRYVRKAGTPDFAFTPDSAFPVCLGEKGALMWRIQGSVQTSIEQFEGGVQCNVISPAARAVIRSSATETEYREAFSSLEIFRDGGVEGSVRSLPSDQISERTSERTSCRIEVNVKGIAAHASRPEDGRSATTALCAAIAHVEDDDFARLVASVFSDHYGAGANLSRDIPPMGRLTMNLGILRLKEGKVYGEIDCRYPYGVTSGELTALLQSACPHLEISLDYDAPPTLADAASPFVTALADIYRKATGDEQSAPFISGGVTYAKVVPRCVAFGPLMPGGVSLAHQVDECIDLKDISILLRIYGDAMVSLATMDSDDYSFSDEFQGEKKI</sequence>
<organism evidence="11 12">
    <name type="scientific">Parasphaerochaeta coccoides (strain ATCC BAA-1237 / DSM 17374 / SPN1)</name>
    <name type="common">Sphaerochaeta coccoides</name>
    <dbReference type="NCBI Taxonomy" id="760011"/>
    <lineage>
        <taxon>Bacteria</taxon>
        <taxon>Pseudomonadati</taxon>
        <taxon>Spirochaetota</taxon>
        <taxon>Spirochaetia</taxon>
        <taxon>Spirochaetales</taxon>
        <taxon>Sphaerochaetaceae</taxon>
        <taxon>Parasphaerochaeta</taxon>
    </lineage>
</organism>
<dbReference type="eggNOG" id="COG0624">
    <property type="taxonomic scope" value="Bacteria"/>
</dbReference>
<keyword evidence="3" id="KW-0645">Protease</keyword>
<dbReference type="GO" id="GO:0006508">
    <property type="term" value="P:proteolysis"/>
    <property type="evidence" value="ECO:0007669"/>
    <property type="project" value="UniProtKB-KW"/>
</dbReference>
<keyword evidence="9" id="KW-0170">Cobalt</keyword>
<dbReference type="EMBL" id="CP002659">
    <property type="protein sequence ID" value="AEC02597.1"/>
    <property type="molecule type" value="Genomic_DNA"/>
</dbReference>
<dbReference type="Gene3D" id="3.30.70.360">
    <property type="match status" value="2"/>
</dbReference>
<evidence type="ECO:0000256" key="2">
    <source>
        <dbReference type="ARBA" id="ARBA00006247"/>
    </source>
</evidence>
<evidence type="ECO:0000256" key="6">
    <source>
        <dbReference type="ARBA" id="ARBA00022833"/>
    </source>
</evidence>
<dbReference type="SUPFAM" id="SSF55031">
    <property type="entry name" value="Bacterial exopeptidase dimerisation domain"/>
    <property type="match status" value="1"/>
</dbReference>
<dbReference type="InterPro" id="IPR010964">
    <property type="entry name" value="M20A_pepV-rel"/>
</dbReference>
<dbReference type="Pfam" id="PF07687">
    <property type="entry name" value="M20_dimer"/>
    <property type="match status" value="1"/>
</dbReference>
<dbReference type="PANTHER" id="PTHR43808">
    <property type="entry name" value="ACETYLORNITHINE DEACETYLASE"/>
    <property type="match status" value="1"/>
</dbReference>
<dbReference type="InterPro" id="IPR002933">
    <property type="entry name" value="Peptidase_M20"/>
</dbReference>
<dbReference type="Pfam" id="PF01546">
    <property type="entry name" value="Peptidase_M20"/>
    <property type="match status" value="1"/>
</dbReference>
<dbReference type="PANTHER" id="PTHR43808:SF31">
    <property type="entry name" value="N-ACETYL-L-CITRULLINE DEACETYLASE"/>
    <property type="match status" value="1"/>
</dbReference>
<evidence type="ECO:0000256" key="9">
    <source>
        <dbReference type="ARBA" id="ARBA00023285"/>
    </source>
</evidence>
<dbReference type="InterPro" id="IPR036264">
    <property type="entry name" value="Bact_exopeptidase_dim_dom"/>
</dbReference>
<evidence type="ECO:0000259" key="10">
    <source>
        <dbReference type="Pfam" id="PF07687"/>
    </source>
</evidence>
<keyword evidence="12" id="KW-1185">Reference proteome</keyword>
<evidence type="ECO:0000256" key="7">
    <source>
        <dbReference type="ARBA" id="ARBA00022997"/>
    </source>
</evidence>
<keyword evidence="5" id="KW-0378">Hydrolase</keyword>
<protein>
    <submittedName>
        <fullName evidence="11">Dipeptidase</fullName>
    </submittedName>
</protein>
<evidence type="ECO:0000256" key="5">
    <source>
        <dbReference type="ARBA" id="ARBA00022801"/>
    </source>
</evidence>
<keyword evidence="8" id="KW-0482">Metalloprotease</keyword>
<dbReference type="GO" id="GO:0008777">
    <property type="term" value="F:acetylornithine deacetylase activity"/>
    <property type="evidence" value="ECO:0007669"/>
    <property type="project" value="TreeGrafter"/>
</dbReference>
<evidence type="ECO:0000256" key="8">
    <source>
        <dbReference type="ARBA" id="ARBA00023049"/>
    </source>
</evidence>
<dbReference type="GO" id="GO:0008270">
    <property type="term" value="F:zinc ion binding"/>
    <property type="evidence" value="ECO:0007669"/>
    <property type="project" value="InterPro"/>
</dbReference>
<dbReference type="HOGENOM" id="CLU_031786_2_0_12"/>
<dbReference type="InterPro" id="IPR050072">
    <property type="entry name" value="Peptidase_M20A"/>
</dbReference>
<keyword evidence="6" id="KW-0862">Zinc</keyword>
<dbReference type="STRING" id="760011.Spico_1393"/>
<comment type="similarity">
    <text evidence="2">Belongs to the peptidase M20A family.</text>
</comment>
<evidence type="ECO:0000313" key="12">
    <source>
        <dbReference type="Proteomes" id="UP000007939"/>
    </source>
</evidence>
<dbReference type="AlphaFoldDB" id="F4GHK8"/>
<proteinExistence type="inferred from homology"/>
<feature type="domain" description="Peptidase M20 dimerisation" evidence="10">
    <location>
        <begin position="258"/>
        <end position="334"/>
    </location>
</feature>
<accession>F4GHK8</accession>
<dbReference type="Proteomes" id="UP000007939">
    <property type="component" value="Chromosome"/>
</dbReference>
<evidence type="ECO:0000256" key="3">
    <source>
        <dbReference type="ARBA" id="ARBA00022670"/>
    </source>
</evidence>
<dbReference type="GO" id="GO:0008237">
    <property type="term" value="F:metallopeptidase activity"/>
    <property type="evidence" value="ECO:0007669"/>
    <property type="project" value="UniProtKB-KW"/>
</dbReference>
<dbReference type="InterPro" id="IPR011650">
    <property type="entry name" value="Peptidase_M20_dimer"/>
</dbReference>
<gene>
    <name evidence="11" type="ordered locus">Spico_1393</name>
</gene>
<comment type="cofactor">
    <cofactor evidence="1">
        <name>Zn(2+)</name>
        <dbReference type="ChEBI" id="CHEBI:29105"/>
    </cofactor>
</comment>
<evidence type="ECO:0000313" key="11">
    <source>
        <dbReference type="EMBL" id="AEC02597.1"/>
    </source>
</evidence>
<dbReference type="Gene3D" id="3.40.630.10">
    <property type="entry name" value="Zn peptidases"/>
    <property type="match status" value="1"/>
</dbReference>
<dbReference type="GO" id="GO:0006526">
    <property type="term" value="P:L-arginine biosynthetic process"/>
    <property type="evidence" value="ECO:0007669"/>
    <property type="project" value="TreeGrafter"/>
</dbReference>
<reference evidence="11 12" key="2">
    <citation type="journal article" date="2012" name="Stand. Genomic Sci.">
        <title>Complete genome sequence of the termite hindgut bacterium Spirochaeta coccoides type strain (SPN1(T)), reclassification in the genus Sphaerochaeta as Sphaerochaeta coccoides comb. nov. and emendations of the family Spirochaetaceae and the genus Sphaerochaeta.</title>
        <authorList>
            <person name="Abt B."/>
            <person name="Han C."/>
            <person name="Scheuner C."/>
            <person name="Lu M."/>
            <person name="Lapidus A."/>
            <person name="Nolan M."/>
            <person name="Lucas S."/>
            <person name="Hammon N."/>
            <person name="Deshpande S."/>
            <person name="Cheng J.F."/>
            <person name="Tapia R."/>
            <person name="Goodwin L.A."/>
            <person name="Pitluck S."/>
            <person name="Liolios K."/>
            <person name="Pagani I."/>
            <person name="Ivanova N."/>
            <person name="Mavromatis K."/>
            <person name="Mikhailova N."/>
            <person name="Huntemann M."/>
            <person name="Pati A."/>
            <person name="Chen A."/>
            <person name="Palaniappan K."/>
            <person name="Land M."/>
            <person name="Hauser L."/>
            <person name="Brambilla E.M."/>
            <person name="Rohde M."/>
            <person name="Spring S."/>
            <person name="Gronow S."/>
            <person name="Goker M."/>
            <person name="Woyke T."/>
            <person name="Bristow J."/>
            <person name="Eisen J.A."/>
            <person name="Markowitz V."/>
            <person name="Hugenholtz P."/>
            <person name="Kyrpides N.C."/>
            <person name="Klenk H.P."/>
            <person name="Detter J.C."/>
        </authorList>
    </citation>
    <scope>NUCLEOTIDE SEQUENCE [LARGE SCALE GENOMIC DNA]</scope>
    <source>
        <strain evidence="12">ATCC BAA-1237 / DSM 17374 / SPN1</strain>
    </source>
</reference>
<evidence type="ECO:0000256" key="4">
    <source>
        <dbReference type="ARBA" id="ARBA00022723"/>
    </source>
</evidence>
<name>F4GHK8_PARC1</name>
<keyword evidence="4" id="KW-0479">Metal-binding</keyword>
<dbReference type="GO" id="GO:0016805">
    <property type="term" value="F:dipeptidase activity"/>
    <property type="evidence" value="ECO:0007669"/>
    <property type="project" value="UniProtKB-KW"/>
</dbReference>
<dbReference type="NCBIfam" id="TIGR01887">
    <property type="entry name" value="dipeptidaselike"/>
    <property type="match status" value="1"/>
</dbReference>
<evidence type="ECO:0000256" key="1">
    <source>
        <dbReference type="ARBA" id="ARBA00001947"/>
    </source>
</evidence>
<keyword evidence="7" id="KW-0224">Dipeptidase</keyword>
<dbReference type="KEGG" id="scc:Spico_1393"/>